<dbReference type="Proteomes" id="UP001472677">
    <property type="component" value="Unassembled WGS sequence"/>
</dbReference>
<keyword evidence="9" id="KW-0804">Transcription</keyword>
<organism evidence="13 14">
    <name type="scientific">Hibiscus sabdariffa</name>
    <name type="common">roselle</name>
    <dbReference type="NCBI Taxonomy" id="183260"/>
    <lineage>
        <taxon>Eukaryota</taxon>
        <taxon>Viridiplantae</taxon>
        <taxon>Streptophyta</taxon>
        <taxon>Embryophyta</taxon>
        <taxon>Tracheophyta</taxon>
        <taxon>Spermatophyta</taxon>
        <taxon>Magnoliopsida</taxon>
        <taxon>eudicotyledons</taxon>
        <taxon>Gunneridae</taxon>
        <taxon>Pentapetalae</taxon>
        <taxon>rosids</taxon>
        <taxon>malvids</taxon>
        <taxon>Malvales</taxon>
        <taxon>Malvaceae</taxon>
        <taxon>Malvoideae</taxon>
        <taxon>Hibiscus</taxon>
    </lineage>
</organism>
<dbReference type="EMBL" id="JBBPBM010002664">
    <property type="protein sequence ID" value="KAK8475647.1"/>
    <property type="molecule type" value="Genomic_DNA"/>
</dbReference>
<gene>
    <name evidence="13" type="ORF">V6N12_073946</name>
</gene>
<dbReference type="SUPFAM" id="SSF57933">
    <property type="entry name" value="TAZ domain"/>
    <property type="match status" value="1"/>
</dbReference>
<comment type="catalytic activity">
    <reaction evidence="11">
        <text>L-lysyl-[protein] + acetyl-CoA = N(6)-acetyl-L-lysyl-[protein] + CoA + H(+)</text>
        <dbReference type="Rhea" id="RHEA:45948"/>
        <dbReference type="Rhea" id="RHEA-COMP:9752"/>
        <dbReference type="Rhea" id="RHEA-COMP:10731"/>
        <dbReference type="ChEBI" id="CHEBI:15378"/>
        <dbReference type="ChEBI" id="CHEBI:29969"/>
        <dbReference type="ChEBI" id="CHEBI:57287"/>
        <dbReference type="ChEBI" id="CHEBI:57288"/>
        <dbReference type="ChEBI" id="CHEBI:61930"/>
        <dbReference type="EC" id="2.3.1.48"/>
    </reaction>
</comment>
<evidence type="ECO:0000313" key="13">
    <source>
        <dbReference type="EMBL" id="KAK8475647.1"/>
    </source>
</evidence>
<dbReference type="Pfam" id="PF02135">
    <property type="entry name" value="zf-TAZ"/>
    <property type="match status" value="1"/>
</dbReference>
<proteinExistence type="predicted"/>
<dbReference type="InterPro" id="IPR035898">
    <property type="entry name" value="TAZ_dom_sf"/>
</dbReference>
<keyword evidence="4" id="KW-0479">Metal-binding</keyword>
<evidence type="ECO:0000256" key="10">
    <source>
        <dbReference type="ARBA" id="ARBA00023242"/>
    </source>
</evidence>
<keyword evidence="7" id="KW-0156">Chromatin regulator</keyword>
<sequence length="171" mass="19681">MLDLLVHASQCRSAHCQYPNCRKVKGLFRHGIQCRIRASGGCVLCKKMWYLLQLHARACKESQCHVPRCRDLKEHLRRLQQQSDSRRRAAVMEMMRQRAAEVAVMGKNGQSRMPEGVVLLGNNSFIREPVTESPMKKANVVPILACDCCQLCRPDDVFRLWWECTIIILIC</sequence>
<dbReference type="EC" id="2.3.1.48" evidence="2"/>
<evidence type="ECO:0000256" key="2">
    <source>
        <dbReference type="ARBA" id="ARBA00013184"/>
    </source>
</evidence>
<evidence type="ECO:0000256" key="11">
    <source>
        <dbReference type="ARBA" id="ARBA00048017"/>
    </source>
</evidence>
<evidence type="ECO:0000256" key="3">
    <source>
        <dbReference type="ARBA" id="ARBA00022679"/>
    </source>
</evidence>
<evidence type="ECO:0000256" key="6">
    <source>
        <dbReference type="ARBA" id="ARBA00022833"/>
    </source>
</evidence>
<evidence type="ECO:0000256" key="9">
    <source>
        <dbReference type="ARBA" id="ARBA00023163"/>
    </source>
</evidence>
<keyword evidence="8" id="KW-0805">Transcription regulation</keyword>
<comment type="subcellular location">
    <subcellularLocation>
        <location evidence="1">Nucleus</location>
    </subcellularLocation>
</comment>
<keyword evidence="3" id="KW-0808">Transferase</keyword>
<dbReference type="PANTHER" id="PTHR13808">
    <property type="entry name" value="CBP/P300-RELATED"/>
    <property type="match status" value="1"/>
</dbReference>
<evidence type="ECO:0000256" key="7">
    <source>
        <dbReference type="ARBA" id="ARBA00022853"/>
    </source>
</evidence>
<dbReference type="SMART" id="SM00551">
    <property type="entry name" value="ZnF_TAZ"/>
    <property type="match status" value="1"/>
</dbReference>
<comment type="caution">
    <text evidence="13">The sequence shown here is derived from an EMBL/GenBank/DDBJ whole genome shotgun (WGS) entry which is preliminary data.</text>
</comment>
<reference evidence="13 14" key="1">
    <citation type="journal article" date="2024" name="G3 (Bethesda)">
        <title>Genome assembly of Hibiscus sabdariffa L. provides insights into metabolisms of medicinal natural products.</title>
        <authorList>
            <person name="Kim T."/>
        </authorList>
    </citation>
    <scope>NUCLEOTIDE SEQUENCE [LARGE SCALE GENOMIC DNA]</scope>
    <source>
        <strain evidence="13">TK-2024</strain>
        <tissue evidence="13">Old leaves</tissue>
    </source>
</reference>
<evidence type="ECO:0000256" key="8">
    <source>
        <dbReference type="ARBA" id="ARBA00023015"/>
    </source>
</evidence>
<keyword evidence="14" id="KW-1185">Reference proteome</keyword>
<evidence type="ECO:0000256" key="4">
    <source>
        <dbReference type="ARBA" id="ARBA00022723"/>
    </source>
</evidence>
<feature type="domain" description="TAZ-type" evidence="12">
    <location>
        <begin position="1"/>
        <end position="72"/>
    </location>
</feature>
<dbReference type="InterPro" id="IPR000197">
    <property type="entry name" value="Znf_TAZ"/>
</dbReference>
<evidence type="ECO:0000256" key="5">
    <source>
        <dbReference type="ARBA" id="ARBA00022771"/>
    </source>
</evidence>
<keyword evidence="5" id="KW-0863">Zinc-finger</keyword>
<dbReference type="Gene3D" id="1.20.1020.10">
    <property type="entry name" value="TAZ domain"/>
    <property type="match status" value="1"/>
</dbReference>
<keyword evidence="10" id="KW-0539">Nucleus</keyword>
<keyword evidence="6" id="KW-0862">Zinc</keyword>
<dbReference type="PROSITE" id="PS50134">
    <property type="entry name" value="ZF_TAZ"/>
    <property type="match status" value="1"/>
</dbReference>
<accession>A0ABR1Z7G3</accession>
<dbReference type="PANTHER" id="PTHR13808:SF1">
    <property type="entry name" value="HISTONE ACETYLTRANSFERASE"/>
    <property type="match status" value="1"/>
</dbReference>
<evidence type="ECO:0000313" key="14">
    <source>
        <dbReference type="Proteomes" id="UP001472677"/>
    </source>
</evidence>
<evidence type="ECO:0000256" key="1">
    <source>
        <dbReference type="ARBA" id="ARBA00004123"/>
    </source>
</evidence>
<name>A0ABR1Z7G3_9ROSI</name>
<protein>
    <recommendedName>
        <fullName evidence="2">histone acetyltransferase</fullName>
        <ecNumber evidence="2">2.3.1.48</ecNumber>
    </recommendedName>
</protein>
<dbReference type="InterPro" id="IPR013178">
    <property type="entry name" value="Histone_AcTrfase_Rtt109/CBP"/>
</dbReference>
<evidence type="ECO:0000259" key="12">
    <source>
        <dbReference type="PROSITE" id="PS50134"/>
    </source>
</evidence>